<dbReference type="InterPro" id="IPR000182">
    <property type="entry name" value="GNAT_dom"/>
</dbReference>
<gene>
    <name evidence="2" type="ORF">SAMN04488505_105241</name>
</gene>
<dbReference type="RefSeq" id="WP_089916608.1">
    <property type="nucleotide sequence ID" value="NZ_FOBB01000005.1"/>
</dbReference>
<protein>
    <submittedName>
        <fullName evidence="2">Acetyltransferase (GNAT) domain-containing protein</fullName>
    </submittedName>
</protein>
<sequence>MHQVKFAQSEKEINDCWEVVQTLRPHLNQDHYLQQVKEMQQEGYHMLYIAGKDKVAAFAGYRNLYNLLFGRFIYVDDLCTLPEYRGKGHAGALLDYVKALAKETNKTAIVLDSGFQLNDAHRLYLNKGYKLSAHHFMLKF</sequence>
<reference evidence="2 3" key="1">
    <citation type="submission" date="2016-10" db="EMBL/GenBank/DDBJ databases">
        <authorList>
            <person name="de Groot N.N."/>
        </authorList>
    </citation>
    <scope>NUCLEOTIDE SEQUENCE [LARGE SCALE GENOMIC DNA]</scope>
    <source>
        <strain evidence="2 3">DSM 21039</strain>
    </source>
</reference>
<dbReference type="OrthoDB" id="9805924at2"/>
<dbReference type="AlphaFoldDB" id="A0A1H7ZY05"/>
<name>A0A1H7ZY05_9BACT</name>
<feature type="domain" description="N-acetyltransferase" evidence="1">
    <location>
        <begin position="4"/>
        <end position="140"/>
    </location>
</feature>
<evidence type="ECO:0000313" key="3">
    <source>
        <dbReference type="Proteomes" id="UP000198984"/>
    </source>
</evidence>
<keyword evidence="3" id="KW-1185">Reference proteome</keyword>
<keyword evidence="2" id="KW-0808">Transferase</keyword>
<dbReference type="GO" id="GO:0016747">
    <property type="term" value="F:acyltransferase activity, transferring groups other than amino-acyl groups"/>
    <property type="evidence" value="ECO:0007669"/>
    <property type="project" value="InterPro"/>
</dbReference>
<dbReference type="Proteomes" id="UP000198984">
    <property type="component" value="Unassembled WGS sequence"/>
</dbReference>
<dbReference type="PROSITE" id="PS51186">
    <property type="entry name" value="GNAT"/>
    <property type="match status" value="1"/>
</dbReference>
<proteinExistence type="predicted"/>
<dbReference type="CDD" id="cd04301">
    <property type="entry name" value="NAT_SF"/>
    <property type="match status" value="1"/>
</dbReference>
<dbReference type="SUPFAM" id="SSF55729">
    <property type="entry name" value="Acyl-CoA N-acyltransferases (Nat)"/>
    <property type="match status" value="1"/>
</dbReference>
<evidence type="ECO:0000313" key="2">
    <source>
        <dbReference type="EMBL" id="SEM63201.1"/>
    </source>
</evidence>
<organism evidence="2 3">
    <name type="scientific">Chitinophaga rupis</name>
    <dbReference type="NCBI Taxonomy" id="573321"/>
    <lineage>
        <taxon>Bacteria</taxon>
        <taxon>Pseudomonadati</taxon>
        <taxon>Bacteroidota</taxon>
        <taxon>Chitinophagia</taxon>
        <taxon>Chitinophagales</taxon>
        <taxon>Chitinophagaceae</taxon>
        <taxon>Chitinophaga</taxon>
    </lineage>
</organism>
<accession>A0A1H7ZY05</accession>
<dbReference type="Pfam" id="PF00583">
    <property type="entry name" value="Acetyltransf_1"/>
    <property type="match status" value="1"/>
</dbReference>
<evidence type="ECO:0000259" key="1">
    <source>
        <dbReference type="PROSITE" id="PS51186"/>
    </source>
</evidence>
<dbReference type="STRING" id="573321.SAMN04488505_105241"/>
<dbReference type="EMBL" id="FOBB01000005">
    <property type="protein sequence ID" value="SEM63201.1"/>
    <property type="molecule type" value="Genomic_DNA"/>
</dbReference>
<dbReference type="InterPro" id="IPR016181">
    <property type="entry name" value="Acyl_CoA_acyltransferase"/>
</dbReference>
<dbReference type="Gene3D" id="3.40.630.30">
    <property type="match status" value="1"/>
</dbReference>